<feature type="transmembrane region" description="Helical" evidence="7">
    <location>
        <begin position="97"/>
        <end position="115"/>
    </location>
</feature>
<keyword evidence="4 7" id="KW-0812">Transmembrane</keyword>
<dbReference type="InterPro" id="IPR000515">
    <property type="entry name" value="MetI-like"/>
</dbReference>
<feature type="transmembrane region" description="Helical" evidence="7">
    <location>
        <begin position="127"/>
        <end position="149"/>
    </location>
</feature>
<dbReference type="Pfam" id="PF00528">
    <property type="entry name" value="BPD_transp_1"/>
    <property type="match status" value="1"/>
</dbReference>
<sequence length="291" mass="32005">MNKSTSLNKPTSHEAITRQNEMRKRALQRRLRNLALQVAVFVLLMGSWQLFASLNWVDPFFFSSPKAILLQIIDWFQNGTSQGPLYIHFLVTFEETILSFVLGVILGVIAGYALGMSEVLSVIFGPYIQMLNALPRVVLAPIFILWLGLDMSSKVALGVTLTFFVVFFNAFQGVREVDRTLVNNALLLGANKKQLAFHVIVPSALTWILSSLHSSFGFALVGAVVGEFIGATKGLGFLISQAQGAFDTTGVFAAMVLLSITALAADWAVSRLEKRFIAWRHVAGLNHSDIT</sequence>
<dbReference type="RefSeq" id="WP_301239948.1">
    <property type="nucleotide sequence ID" value="NZ_JANRHH010000047.1"/>
</dbReference>
<organism evidence="9 10">
    <name type="scientific">Polycladomyces subterraneus</name>
    <dbReference type="NCBI Taxonomy" id="1016997"/>
    <lineage>
        <taxon>Bacteria</taxon>
        <taxon>Bacillati</taxon>
        <taxon>Bacillota</taxon>
        <taxon>Bacilli</taxon>
        <taxon>Bacillales</taxon>
        <taxon>Thermoactinomycetaceae</taxon>
        <taxon>Polycladomyces</taxon>
    </lineage>
</organism>
<dbReference type="InterPro" id="IPR035906">
    <property type="entry name" value="MetI-like_sf"/>
</dbReference>
<evidence type="ECO:0000259" key="8">
    <source>
        <dbReference type="PROSITE" id="PS50928"/>
    </source>
</evidence>
<feature type="transmembrane region" description="Helical" evidence="7">
    <location>
        <begin position="218"/>
        <end position="239"/>
    </location>
</feature>
<keyword evidence="5 7" id="KW-1133">Transmembrane helix</keyword>
<comment type="subcellular location">
    <subcellularLocation>
        <location evidence="1 7">Cell membrane</location>
        <topology evidence="1 7">Multi-pass membrane protein</topology>
    </subcellularLocation>
</comment>
<evidence type="ECO:0000256" key="2">
    <source>
        <dbReference type="ARBA" id="ARBA00022448"/>
    </source>
</evidence>
<dbReference type="Proteomes" id="UP001174196">
    <property type="component" value="Unassembled WGS sequence"/>
</dbReference>
<evidence type="ECO:0000256" key="6">
    <source>
        <dbReference type="ARBA" id="ARBA00023136"/>
    </source>
</evidence>
<protein>
    <submittedName>
        <fullName evidence="9">ABC transporter permease</fullName>
    </submittedName>
</protein>
<name>A0ABT8IQE1_9BACL</name>
<gene>
    <name evidence="9" type="ORF">NWF35_14160</name>
</gene>
<dbReference type="EMBL" id="JANRHH010000047">
    <property type="protein sequence ID" value="MDN4595011.1"/>
    <property type="molecule type" value="Genomic_DNA"/>
</dbReference>
<dbReference type="Gene3D" id="1.10.3720.10">
    <property type="entry name" value="MetI-like"/>
    <property type="match status" value="1"/>
</dbReference>
<reference evidence="9" key="1">
    <citation type="submission" date="2022-08" db="EMBL/GenBank/DDBJ databases">
        <title>Polycladomyces zharkentsis sp. nov., a novel thermophilic CMC and starch-degrading bacterium isolated from a geothermal spring in Kazakhstan.</title>
        <authorList>
            <person name="Mashzhan A."/>
            <person name="Kistaubaeva A."/>
            <person name="Javier-Lopez R."/>
            <person name="Birkeland N.-K."/>
        </authorList>
    </citation>
    <scope>NUCLEOTIDE SEQUENCE</scope>
    <source>
        <strain evidence="9">KSR 13</strain>
    </source>
</reference>
<feature type="transmembrane region" description="Helical" evidence="7">
    <location>
        <begin position="195"/>
        <end position="212"/>
    </location>
</feature>
<dbReference type="SUPFAM" id="SSF161098">
    <property type="entry name" value="MetI-like"/>
    <property type="match status" value="1"/>
</dbReference>
<feature type="transmembrane region" description="Helical" evidence="7">
    <location>
        <begin position="155"/>
        <end position="174"/>
    </location>
</feature>
<feature type="transmembrane region" description="Helical" evidence="7">
    <location>
        <begin position="31"/>
        <end position="51"/>
    </location>
</feature>
<dbReference type="PANTHER" id="PTHR30151:SF20">
    <property type="entry name" value="ABC TRANSPORTER PERMEASE PROTEIN HI_0355-RELATED"/>
    <property type="match status" value="1"/>
</dbReference>
<keyword evidence="3" id="KW-1003">Cell membrane</keyword>
<dbReference type="PANTHER" id="PTHR30151">
    <property type="entry name" value="ALKANE SULFONATE ABC TRANSPORTER-RELATED, MEMBRANE SUBUNIT"/>
    <property type="match status" value="1"/>
</dbReference>
<comment type="similarity">
    <text evidence="7">Belongs to the binding-protein-dependent transport system permease family.</text>
</comment>
<accession>A0ABT8IQE1</accession>
<keyword evidence="10" id="KW-1185">Reference proteome</keyword>
<comment type="caution">
    <text evidence="9">The sequence shown here is derived from an EMBL/GenBank/DDBJ whole genome shotgun (WGS) entry which is preliminary data.</text>
</comment>
<keyword evidence="2 7" id="KW-0813">Transport</keyword>
<evidence type="ECO:0000256" key="5">
    <source>
        <dbReference type="ARBA" id="ARBA00022989"/>
    </source>
</evidence>
<evidence type="ECO:0000256" key="4">
    <source>
        <dbReference type="ARBA" id="ARBA00022692"/>
    </source>
</evidence>
<keyword evidence="6 7" id="KW-0472">Membrane</keyword>
<dbReference type="PROSITE" id="PS50928">
    <property type="entry name" value="ABC_TM1"/>
    <property type="match status" value="1"/>
</dbReference>
<evidence type="ECO:0000313" key="10">
    <source>
        <dbReference type="Proteomes" id="UP001174196"/>
    </source>
</evidence>
<evidence type="ECO:0000313" key="9">
    <source>
        <dbReference type="EMBL" id="MDN4595011.1"/>
    </source>
</evidence>
<evidence type="ECO:0000256" key="7">
    <source>
        <dbReference type="RuleBase" id="RU363032"/>
    </source>
</evidence>
<evidence type="ECO:0000256" key="1">
    <source>
        <dbReference type="ARBA" id="ARBA00004651"/>
    </source>
</evidence>
<feature type="domain" description="ABC transmembrane type-1" evidence="8">
    <location>
        <begin position="89"/>
        <end position="269"/>
    </location>
</feature>
<evidence type="ECO:0000256" key="3">
    <source>
        <dbReference type="ARBA" id="ARBA00022475"/>
    </source>
</evidence>
<dbReference type="CDD" id="cd06261">
    <property type="entry name" value="TM_PBP2"/>
    <property type="match status" value="1"/>
</dbReference>
<feature type="transmembrane region" description="Helical" evidence="7">
    <location>
        <begin position="251"/>
        <end position="269"/>
    </location>
</feature>
<proteinExistence type="inferred from homology"/>